<evidence type="ECO:0000256" key="6">
    <source>
        <dbReference type="HAMAP-Rule" id="MF_01265"/>
    </source>
</evidence>
<dbReference type="HAMAP" id="MF_01265">
    <property type="entry name" value="NadX"/>
    <property type="match status" value="1"/>
</dbReference>
<evidence type="ECO:0000259" key="7">
    <source>
        <dbReference type="Pfam" id="PF01958"/>
    </source>
</evidence>
<dbReference type="SUPFAM" id="SSF51735">
    <property type="entry name" value="NAD(P)-binding Rossmann-fold domains"/>
    <property type="match status" value="1"/>
</dbReference>
<evidence type="ECO:0000256" key="2">
    <source>
        <dbReference type="ARBA" id="ARBA00022642"/>
    </source>
</evidence>
<dbReference type="InterPro" id="IPR020626">
    <property type="entry name" value="Asp_DH_prok"/>
</dbReference>
<feature type="domain" description="Aspartate dehydrogenase" evidence="7">
    <location>
        <begin position="176"/>
        <end position="262"/>
    </location>
</feature>
<accession>A0A2M9DEW3</accession>
<dbReference type="OrthoDB" id="8456681at2"/>
<evidence type="ECO:0000313" key="9">
    <source>
        <dbReference type="EMBL" id="APX90968.1"/>
    </source>
</evidence>
<organism evidence="9 10">
    <name type="scientific">Brevirhabdus pacifica</name>
    <dbReference type="NCBI Taxonomy" id="1267768"/>
    <lineage>
        <taxon>Bacteria</taxon>
        <taxon>Pseudomonadati</taxon>
        <taxon>Pseudomonadota</taxon>
        <taxon>Alphaproteobacteria</taxon>
        <taxon>Rhodobacterales</taxon>
        <taxon>Paracoccaceae</taxon>
        <taxon>Brevirhabdus</taxon>
    </lineage>
</organism>
<dbReference type="InterPro" id="IPR036291">
    <property type="entry name" value="NAD(P)-bd_dom_sf"/>
</dbReference>
<feature type="domain" description="Aspartate/homoserine dehydrogenase NAD-binding" evidence="8">
    <location>
        <begin position="7"/>
        <end position="128"/>
    </location>
</feature>
<evidence type="ECO:0000256" key="3">
    <source>
        <dbReference type="ARBA" id="ARBA00022857"/>
    </source>
</evidence>
<feature type="active site" evidence="6">
    <location>
        <position position="228"/>
    </location>
</feature>
<dbReference type="Gene3D" id="3.40.50.720">
    <property type="entry name" value="NAD(P)-binding Rossmann-like Domain"/>
    <property type="match status" value="1"/>
</dbReference>
<keyword evidence="3 6" id="KW-0521">NADP</keyword>
<dbReference type="UniPathway" id="UPA00253">
    <property type="reaction ID" value="UER00456"/>
</dbReference>
<feature type="binding site" evidence="6">
    <location>
        <position position="198"/>
    </location>
    <ligand>
        <name>NAD(+)</name>
        <dbReference type="ChEBI" id="CHEBI:57540"/>
    </ligand>
</feature>
<gene>
    <name evidence="6" type="primary">nadX</name>
    <name evidence="9" type="ORF">BV394_04685</name>
</gene>
<dbReference type="SUPFAM" id="SSF55347">
    <property type="entry name" value="Glyceraldehyde-3-phosphate dehydrogenase-like, C-terminal domain"/>
    <property type="match status" value="1"/>
</dbReference>
<dbReference type="InterPro" id="IPR011182">
    <property type="entry name" value="L-Asp_DH"/>
</dbReference>
<proteinExistence type="inferred from homology"/>
<comment type="catalytic activity">
    <reaction evidence="6">
        <text>L-aspartate + NAD(+) + H2O = oxaloacetate + NH4(+) + NADH + H(+)</text>
        <dbReference type="Rhea" id="RHEA:11788"/>
        <dbReference type="ChEBI" id="CHEBI:15377"/>
        <dbReference type="ChEBI" id="CHEBI:15378"/>
        <dbReference type="ChEBI" id="CHEBI:16452"/>
        <dbReference type="ChEBI" id="CHEBI:28938"/>
        <dbReference type="ChEBI" id="CHEBI:29991"/>
        <dbReference type="ChEBI" id="CHEBI:57540"/>
        <dbReference type="ChEBI" id="CHEBI:57945"/>
        <dbReference type="EC" id="1.4.1.21"/>
    </reaction>
</comment>
<evidence type="ECO:0000313" key="10">
    <source>
        <dbReference type="Proteomes" id="UP000187266"/>
    </source>
</evidence>
<dbReference type="STRING" id="1267768.BV394_04685"/>
<name>A0A1U7DM71_9RHOB</name>
<dbReference type="GO" id="GO:0016639">
    <property type="term" value="F:oxidoreductase activity, acting on the CH-NH2 group of donors, NAD or NADP as acceptor"/>
    <property type="evidence" value="ECO:0007669"/>
    <property type="project" value="UniProtKB-UniRule"/>
</dbReference>
<dbReference type="EMBL" id="CP019124">
    <property type="protein sequence ID" value="APX90968.1"/>
    <property type="molecule type" value="Genomic_DNA"/>
</dbReference>
<accession>A0A1U7DM71</accession>
<comment type="catalytic activity">
    <reaction evidence="6">
        <text>L-aspartate + NADP(+) + H2O = oxaloacetate + NH4(+) + NADPH + H(+)</text>
        <dbReference type="Rhea" id="RHEA:11784"/>
        <dbReference type="ChEBI" id="CHEBI:15377"/>
        <dbReference type="ChEBI" id="CHEBI:15378"/>
        <dbReference type="ChEBI" id="CHEBI:16452"/>
        <dbReference type="ChEBI" id="CHEBI:28938"/>
        <dbReference type="ChEBI" id="CHEBI:29991"/>
        <dbReference type="ChEBI" id="CHEBI:57783"/>
        <dbReference type="ChEBI" id="CHEBI:58349"/>
        <dbReference type="EC" id="1.4.1.21"/>
    </reaction>
</comment>
<dbReference type="PIRSF" id="PIRSF005227">
    <property type="entry name" value="Asp_dh_NAD_syn"/>
    <property type="match status" value="1"/>
</dbReference>
<dbReference type="Proteomes" id="UP000187266">
    <property type="component" value="Chromosome"/>
</dbReference>
<evidence type="ECO:0000256" key="1">
    <source>
        <dbReference type="ARBA" id="ARBA00008331"/>
    </source>
</evidence>
<dbReference type="GO" id="GO:0033735">
    <property type="term" value="F:aspartate dehydrogenase [NAD(P)+] activity"/>
    <property type="evidence" value="ECO:0007669"/>
    <property type="project" value="UniProtKB-EC"/>
</dbReference>
<dbReference type="EC" id="1.4.1.21" evidence="6"/>
<dbReference type="Pfam" id="PF01958">
    <property type="entry name" value="Asp_DH_C"/>
    <property type="match status" value="1"/>
</dbReference>
<comment type="similarity">
    <text evidence="1 6">Belongs to the L-aspartate dehydrogenase family.</text>
</comment>
<keyword evidence="5 6" id="KW-0520">NAD</keyword>
<protein>
    <recommendedName>
        <fullName evidence="6">L-aspartate dehydrogenase</fullName>
        <ecNumber evidence="6">1.4.1.21</ecNumber>
    </recommendedName>
</protein>
<dbReference type="AlphaFoldDB" id="A0A1U7DM71"/>
<dbReference type="NCBIfam" id="NF009828">
    <property type="entry name" value="PRK13303.1-3"/>
    <property type="match status" value="1"/>
</dbReference>
<evidence type="ECO:0000259" key="8">
    <source>
        <dbReference type="Pfam" id="PF03447"/>
    </source>
</evidence>
<dbReference type="GO" id="GO:0009435">
    <property type="term" value="P:NAD+ biosynthetic process"/>
    <property type="evidence" value="ECO:0007669"/>
    <property type="project" value="UniProtKB-UniRule"/>
</dbReference>
<comment type="function">
    <text evidence="6">Specifically catalyzes the NAD or NADP-dependent dehydrogenation of L-aspartate to iminoaspartate.</text>
</comment>
<dbReference type="Pfam" id="PF03447">
    <property type="entry name" value="NAD_binding_3"/>
    <property type="match status" value="1"/>
</dbReference>
<sequence>MHLGVIGLGAIGQALIAALDGRDGSFGVTRLSLLARTESRATAQSHLTAGGPLARDAHVYTDATDLAAARPDLVVECAGHAAVTAHLPVVLRSGIDVVLASVGSLAGKGCEALLRRAAEEGGARLILPSGAIGGIDLVSALALSGQPMQLQYRGIKPPAAWAGSPAETRLDLGKVTEPAVHFTGTAREAATAYPKNANVAATLALAGPGLDHVTVELIADPDATGNIHDYTVTTDAARIAMRIEGRASAGNARTSASTMLSLLREIRNRTGHVVI</sequence>
<comment type="pathway">
    <text evidence="6">Cofactor biosynthesis; NAD(+) biosynthesis; iminoaspartate from L-aspartate (dehydrogenase route): step 1/1.</text>
</comment>
<dbReference type="PANTHER" id="PTHR31873:SF6">
    <property type="entry name" value="ASPARTATE DEHYDROGENASE DOMAIN-CONTAINING PROTEIN"/>
    <property type="match status" value="1"/>
</dbReference>
<keyword evidence="10" id="KW-1185">Reference proteome</keyword>
<dbReference type="GO" id="GO:0051287">
    <property type="term" value="F:NAD binding"/>
    <property type="evidence" value="ECO:0007669"/>
    <property type="project" value="UniProtKB-UniRule"/>
</dbReference>
<dbReference type="PANTHER" id="PTHR31873">
    <property type="entry name" value="L-ASPARTATE DEHYDROGENASE-RELATED"/>
    <property type="match status" value="1"/>
</dbReference>
<dbReference type="InterPro" id="IPR002811">
    <property type="entry name" value="Asp_DH"/>
</dbReference>
<feature type="binding site" evidence="6">
    <location>
        <position position="131"/>
    </location>
    <ligand>
        <name>NAD(+)</name>
        <dbReference type="ChEBI" id="CHEBI:57540"/>
    </ligand>
</feature>
<dbReference type="Gene3D" id="3.30.360.10">
    <property type="entry name" value="Dihydrodipicolinate Reductase, domain 2"/>
    <property type="match status" value="1"/>
</dbReference>
<dbReference type="RefSeq" id="WP_076980983.1">
    <property type="nucleotide sequence ID" value="NZ_CP019124.1"/>
</dbReference>
<keyword evidence="4 6" id="KW-0560">Oxidoreductase</keyword>
<keyword evidence="2 6" id="KW-0662">Pyridine nucleotide biosynthesis</keyword>
<dbReference type="GO" id="GO:0050661">
    <property type="term" value="F:NADP binding"/>
    <property type="evidence" value="ECO:0007669"/>
    <property type="project" value="UniProtKB-UniRule"/>
</dbReference>
<dbReference type="InterPro" id="IPR005106">
    <property type="entry name" value="Asp/hSer_DH_NAD-bd"/>
</dbReference>
<evidence type="ECO:0000256" key="5">
    <source>
        <dbReference type="ARBA" id="ARBA00023027"/>
    </source>
</evidence>
<evidence type="ECO:0000256" key="4">
    <source>
        <dbReference type="ARBA" id="ARBA00023002"/>
    </source>
</evidence>
<reference evidence="9 10" key="1">
    <citation type="submission" date="2017-01" db="EMBL/GenBank/DDBJ databases">
        <title>Genomic analysis of Xuhuaishuia manganoxidans DY6-4.</title>
        <authorList>
            <person name="Wang X."/>
        </authorList>
    </citation>
    <scope>NUCLEOTIDE SEQUENCE [LARGE SCALE GENOMIC DNA]</scope>
    <source>
        <strain evidence="9 10">DY6-4</strain>
    </source>
</reference>
<comment type="miscellaneous">
    <text evidence="6">The iminoaspartate product is unstable in aqueous solution and can decompose to oxaloacetate and ammonia.</text>
</comment>